<protein>
    <submittedName>
        <fullName evidence="1">Uncharacterized protein</fullName>
    </submittedName>
</protein>
<accession>A0ACC2V4V5</accession>
<name>A0ACC2V4V5_9TREE</name>
<organism evidence="1 2">
    <name type="scientific">Naganishia cerealis</name>
    <dbReference type="NCBI Taxonomy" id="610337"/>
    <lineage>
        <taxon>Eukaryota</taxon>
        <taxon>Fungi</taxon>
        <taxon>Dikarya</taxon>
        <taxon>Basidiomycota</taxon>
        <taxon>Agaricomycotina</taxon>
        <taxon>Tremellomycetes</taxon>
        <taxon>Filobasidiales</taxon>
        <taxon>Filobasidiaceae</taxon>
        <taxon>Naganishia</taxon>
    </lineage>
</organism>
<sequence>MSSPPATPKSSRKIDQVVSDNPLHNLYQVIYNPTADQSEIPRYAFHCFLNEKGGWLTIRVFALVNMEEDPGKASNEAITIWKGYERLSHIESSTSIEDLAQSIISGEMHISGDQKKHRHKSTDEITAKLIGGNNQAQCSDFMDICCDSIQKLHSTLRQGSSNHKRKKSAVPNDTYHEIRALRKENEKLQQELREARRQYSAAIGGYDKVDPKTLVVNQAPKGTSKLQPSIKQ</sequence>
<proteinExistence type="predicted"/>
<dbReference type="EMBL" id="JASBWR010000115">
    <property type="protein sequence ID" value="KAJ9094115.1"/>
    <property type="molecule type" value="Genomic_DNA"/>
</dbReference>
<evidence type="ECO:0000313" key="1">
    <source>
        <dbReference type="EMBL" id="KAJ9094115.1"/>
    </source>
</evidence>
<dbReference type="Proteomes" id="UP001241377">
    <property type="component" value="Unassembled WGS sequence"/>
</dbReference>
<keyword evidence="2" id="KW-1185">Reference proteome</keyword>
<evidence type="ECO:0000313" key="2">
    <source>
        <dbReference type="Proteomes" id="UP001241377"/>
    </source>
</evidence>
<comment type="caution">
    <text evidence="1">The sequence shown here is derived from an EMBL/GenBank/DDBJ whole genome shotgun (WGS) entry which is preliminary data.</text>
</comment>
<gene>
    <name evidence="1" type="ORF">QFC19_008067</name>
</gene>
<reference evidence="1" key="1">
    <citation type="submission" date="2023-04" db="EMBL/GenBank/DDBJ databases">
        <title>Draft Genome sequencing of Naganishia species isolated from polar environments using Oxford Nanopore Technology.</title>
        <authorList>
            <person name="Leo P."/>
            <person name="Venkateswaran K."/>
        </authorList>
    </citation>
    <scope>NUCLEOTIDE SEQUENCE</scope>
    <source>
        <strain evidence="1">MNA-CCFEE 5261</strain>
    </source>
</reference>